<dbReference type="Gene3D" id="1.10.287.4300">
    <property type="entry name" value="Stage III sporulation protein AH-like"/>
    <property type="match status" value="1"/>
</dbReference>
<dbReference type="InterPro" id="IPR038503">
    <property type="entry name" value="SpoIIIAH_sf"/>
</dbReference>
<sequence>MRALSRNTRRATAVTLAAALVIAVYLNWQYARSDVPTELPDNAAMVAAEAEDVPVQAQTVLDELPTEAEAVSSANKNYGEAQLVSVASDSGAKFFEQARLKRQKAHDEAMDSIKKTMKSSSLSAEEKKEYTAQMTANLEDLNAENEIETLIKAKGFADCLCFLQSGRADLTVMTSGEPLTAAQVAQIRDVVLNKSTVTAQNITVVEVK</sequence>
<dbReference type="Proteomes" id="UP000220752">
    <property type="component" value="Unassembled WGS sequence"/>
</dbReference>
<evidence type="ECO:0000313" key="1">
    <source>
        <dbReference type="EMBL" id="PDX57924.1"/>
    </source>
</evidence>
<dbReference type="Pfam" id="PF12685">
    <property type="entry name" value="SpoIIIAH"/>
    <property type="match status" value="1"/>
</dbReference>
<organism evidence="1 2">
    <name type="scientific">Faecalibacterium langellae</name>
    <dbReference type="NCBI Taxonomy" id="3435293"/>
    <lineage>
        <taxon>Bacteria</taxon>
        <taxon>Bacillati</taxon>
        <taxon>Bacillota</taxon>
        <taxon>Clostridia</taxon>
        <taxon>Eubacteriales</taxon>
        <taxon>Oscillospiraceae</taxon>
        <taxon>Faecalibacterium</taxon>
    </lineage>
</organism>
<protein>
    <submittedName>
        <fullName evidence="1">Stage III sporulation protein AH</fullName>
    </submittedName>
</protein>
<proteinExistence type="predicted"/>
<reference evidence="1 2" key="1">
    <citation type="journal article" date="2017" name="Front. Microbiol.">
        <title>New Insights into the Diversity of the Genus Faecalibacterium.</title>
        <authorList>
            <person name="Benevides L."/>
            <person name="Burman S."/>
            <person name="Martin R."/>
            <person name="Robert V."/>
            <person name="Thomas M."/>
            <person name="Miquel S."/>
            <person name="Chain F."/>
            <person name="Sokol H."/>
            <person name="Bermudez-Humaran L.G."/>
            <person name="Morrison M."/>
            <person name="Langella P."/>
            <person name="Azevedo V.A."/>
            <person name="Chatel J.M."/>
            <person name="Soares S."/>
        </authorList>
    </citation>
    <scope>NUCLEOTIDE SEQUENCE [LARGE SCALE GENOMIC DNA]</scope>
    <source>
        <strain evidence="2">CNCM I-4540</strain>
    </source>
</reference>
<name>A0A2A6ZND7_9FIRM</name>
<dbReference type="RefSeq" id="WP_005942037.1">
    <property type="nucleotide sequence ID" value="NZ_CP158110.1"/>
</dbReference>
<keyword evidence="2" id="KW-1185">Reference proteome</keyword>
<accession>A0A2A6ZND7</accession>
<dbReference type="EMBL" id="NMTQ01000036">
    <property type="protein sequence ID" value="PDX57924.1"/>
    <property type="molecule type" value="Genomic_DNA"/>
</dbReference>
<dbReference type="InterPro" id="IPR024232">
    <property type="entry name" value="SpoIIIAH"/>
</dbReference>
<comment type="caution">
    <text evidence="1">The sequence shown here is derived from an EMBL/GenBank/DDBJ whole genome shotgun (WGS) entry which is preliminary data.</text>
</comment>
<evidence type="ECO:0000313" key="2">
    <source>
        <dbReference type="Proteomes" id="UP000220752"/>
    </source>
</evidence>
<dbReference type="AlphaFoldDB" id="A0A2A6ZND7"/>
<gene>
    <name evidence="1" type="ORF">CGS46_11175</name>
</gene>